<evidence type="ECO:0000313" key="3">
    <source>
        <dbReference type="Proteomes" id="UP001633002"/>
    </source>
</evidence>
<dbReference type="PANTHER" id="PTHR33153:SF3">
    <property type="entry name" value="TRAFFICKING PROTEIN PARTICLE COMPLEX SUBUNIT 11 DOMAIN-CONTAINING PROTEIN"/>
    <property type="match status" value="1"/>
</dbReference>
<reference evidence="2 3" key="1">
    <citation type="submission" date="2024-09" db="EMBL/GenBank/DDBJ databases">
        <title>Chromosome-scale assembly of Riccia sorocarpa.</title>
        <authorList>
            <person name="Paukszto L."/>
        </authorList>
    </citation>
    <scope>NUCLEOTIDE SEQUENCE [LARGE SCALE GENOMIC DNA]</scope>
    <source>
        <strain evidence="2">LP-2024</strain>
        <tissue evidence="2">Aerial parts of the thallus</tissue>
    </source>
</reference>
<dbReference type="EMBL" id="JBJQOH010000002">
    <property type="protein sequence ID" value="KAL3696281.1"/>
    <property type="molecule type" value="Genomic_DNA"/>
</dbReference>
<accession>A0ABD3I1V1</accession>
<evidence type="ECO:0000256" key="1">
    <source>
        <dbReference type="SAM" id="MobiDB-lite"/>
    </source>
</evidence>
<dbReference type="PANTHER" id="PTHR33153">
    <property type="entry name" value="MYND-TYPE DOMAIN-CONTAINING PROTEIN"/>
    <property type="match status" value="1"/>
</dbReference>
<feature type="region of interest" description="Disordered" evidence="1">
    <location>
        <begin position="350"/>
        <end position="371"/>
    </location>
</feature>
<protein>
    <submittedName>
        <fullName evidence="2">Uncharacterized protein</fullName>
    </submittedName>
</protein>
<keyword evidence="3" id="KW-1185">Reference proteome</keyword>
<organism evidence="2 3">
    <name type="scientific">Riccia sorocarpa</name>
    <dbReference type="NCBI Taxonomy" id="122646"/>
    <lineage>
        <taxon>Eukaryota</taxon>
        <taxon>Viridiplantae</taxon>
        <taxon>Streptophyta</taxon>
        <taxon>Embryophyta</taxon>
        <taxon>Marchantiophyta</taxon>
        <taxon>Marchantiopsida</taxon>
        <taxon>Marchantiidae</taxon>
        <taxon>Marchantiales</taxon>
        <taxon>Ricciaceae</taxon>
        <taxon>Riccia</taxon>
    </lineage>
</organism>
<dbReference type="AlphaFoldDB" id="A0ABD3I1V1"/>
<gene>
    <name evidence="2" type="ORF">R1sor_010357</name>
</gene>
<feature type="region of interest" description="Disordered" evidence="1">
    <location>
        <begin position="59"/>
        <end position="95"/>
    </location>
</feature>
<evidence type="ECO:0000313" key="2">
    <source>
        <dbReference type="EMBL" id="KAL3696281.1"/>
    </source>
</evidence>
<comment type="caution">
    <text evidence="2">The sequence shown here is derived from an EMBL/GenBank/DDBJ whole genome shotgun (WGS) entry which is preliminary data.</text>
</comment>
<sequence length="395" mass="45981">MTTSRTSTSKKAKDYGPAEEYYFKLRENWSNVEVLLLSILEDVPIAEGHMYKAFVDSDSRGPPCEDVVPIGKRKRSYNSSKRTKPDPAESLSRNASKKKLLRCSQENVSDALKVRCPCTSDYLRKVSHKDVLDERIFFYNEPYTKKVEYILGKFDHPGTLKPKDTTLFAKASLKTFFERTVEPLPHIECKNDETDGVTYRLPKAYSREDVYAQVREKMIAVNMAPISKVALENIWKKDFLNYGIHNSNAFAKCAKSIYFMNMLHRERRSAERANWEHQREMHLKHQISELHYHVHSEHLRDYVNYYTGSKIGDLEFRNAASHELFNALLDEEVFTKTVLMKKGKTSEEYFFSSEEDGRTSEQQQDTTRMLPHESVLTIRQLREGQQELANDGFLQ</sequence>
<name>A0ABD3I1V1_9MARC</name>
<dbReference type="Proteomes" id="UP001633002">
    <property type="component" value="Unassembled WGS sequence"/>
</dbReference>
<proteinExistence type="predicted"/>